<organism evidence="1 2">
    <name type="scientific">Pseudomonas mosselii</name>
    <dbReference type="NCBI Taxonomy" id="78327"/>
    <lineage>
        <taxon>Bacteria</taxon>
        <taxon>Pseudomonadati</taxon>
        <taxon>Pseudomonadota</taxon>
        <taxon>Gammaproteobacteria</taxon>
        <taxon>Pseudomonadales</taxon>
        <taxon>Pseudomonadaceae</taxon>
        <taxon>Pseudomonas</taxon>
    </lineage>
</organism>
<reference evidence="1 2" key="1">
    <citation type="submission" date="2019-05" db="EMBL/GenBank/DDBJ databases">
        <title>Pseudomonas sp. SC006 isolated from lettuce that can produce HBGAs.</title>
        <authorList>
            <person name="Wang D."/>
            <person name="Liao N."/>
            <person name="Liu D."/>
            <person name="Zhang Z."/>
            <person name="Zou S."/>
        </authorList>
    </citation>
    <scope>NUCLEOTIDE SEQUENCE [LARGE SCALE GENOMIC DNA]</scope>
    <source>
        <strain evidence="1 2">SC006</strain>
    </source>
</reference>
<dbReference type="Proteomes" id="UP000309819">
    <property type="component" value="Unassembled WGS sequence"/>
</dbReference>
<keyword evidence="2" id="KW-1185">Reference proteome</keyword>
<comment type="caution">
    <text evidence="1">The sequence shown here is derived from an EMBL/GenBank/DDBJ whole genome shotgun (WGS) entry which is preliminary data.</text>
</comment>
<dbReference type="Pfam" id="PF19619">
    <property type="entry name" value="DUF6124"/>
    <property type="match status" value="1"/>
</dbReference>
<protein>
    <submittedName>
        <fullName evidence="1">DUF3077 domain-containing protein</fullName>
    </submittedName>
</protein>
<dbReference type="OrthoDB" id="6891324at2"/>
<evidence type="ECO:0000313" key="1">
    <source>
        <dbReference type="EMBL" id="TLP57306.1"/>
    </source>
</evidence>
<gene>
    <name evidence="1" type="ORF">FEM01_16990</name>
</gene>
<evidence type="ECO:0000313" key="2">
    <source>
        <dbReference type="Proteomes" id="UP000309819"/>
    </source>
</evidence>
<proteinExistence type="predicted"/>
<dbReference type="AlphaFoldDB" id="A0A5R8YX41"/>
<dbReference type="EMBL" id="VAUO01000008">
    <property type="protein sequence ID" value="TLP57306.1"/>
    <property type="molecule type" value="Genomic_DNA"/>
</dbReference>
<dbReference type="RefSeq" id="WP_138220649.1">
    <property type="nucleotide sequence ID" value="NZ_VAUO01000008.1"/>
</dbReference>
<name>A0A5R8YX41_9PSED</name>
<accession>A0A5R8YX41</accession>
<sequence>MKKIVPAPPVPDTTHRPFGKCDAGHPPLFSVNPNINAQDALTHAAEYLRSAYDVGYKALEHMDDVGKSLQWANLQGIELAEGLVEAMLDGIEDRAMG</sequence>